<feature type="compositionally biased region" description="Polar residues" evidence="1">
    <location>
        <begin position="600"/>
        <end position="622"/>
    </location>
</feature>
<feature type="compositionally biased region" description="Low complexity" evidence="1">
    <location>
        <begin position="1"/>
        <end position="22"/>
    </location>
</feature>
<gene>
    <name evidence="3" type="ORF">HYPBUDRAFT_152971</name>
</gene>
<reference evidence="4" key="1">
    <citation type="submission" date="2016-05" db="EMBL/GenBank/DDBJ databases">
        <title>Comparative genomics of biotechnologically important yeasts.</title>
        <authorList>
            <consortium name="DOE Joint Genome Institute"/>
            <person name="Riley R."/>
            <person name="Haridas S."/>
            <person name="Wolfe K.H."/>
            <person name="Lopes M.R."/>
            <person name="Hittinger C.T."/>
            <person name="Goker M."/>
            <person name="Salamov A."/>
            <person name="Wisecaver J."/>
            <person name="Long T.M."/>
            <person name="Aerts A.L."/>
            <person name="Barry K."/>
            <person name="Choi C."/>
            <person name="Clum A."/>
            <person name="Coughlan A.Y."/>
            <person name="Deshpande S."/>
            <person name="Douglass A.P."/>
            <person name="Hanson S.J."/>
            <person name="Klenk H.-P."/>
            <person name="Labutti K."/>
            <person name="Lapidus A."/>
            <person name="Lindquist E."/>
            <person name="Lipzen A."/>
            <person name="Meier-Kolthoff J.P."/>
            <person name="Ohm R.A."/>
            <person name="Otillar R.P."/>
            <person name="Pangilinan J."/>
            <person name="Peng Y."/>
            <person name="Rokas A."/>
            <person name="Rosa C.A."/>
            <person name="Scheuner C."/>
            <person name="Sibirny A.A."/>
            <person name="Slot J.C."/>
            <person name="Stielow J.B."/>
            <person name="Sun H."/>
            <person name="Kurtzman C.P."/>
            <person name="Blackwell M."/>
            <person name="Grigoriev I.V."/>
            <person name="Jeffries T.W."/>
        </authorList>
    </citation>
    <scope>NUCLEOTIDE SEQUENCE [LARGE SCALE GENOMIC DNA]</scope>
    <source>
        <strain evidence="4">NRRL Y-1933</strain>
    </source>
</reference>
<dbReference type="GO" id="GO:0008195">
    <property type="term" value="F:phosphatidate phosphatase activity"/>
    <property type="evidence" value="ECO:0007669"/>
    <property type="project" value="InterPro"/>
</dbReference>
<dbReference type="InterPro" id="IPR052935">
    <property type="entry name" value="Mg2+_PAP"/>
</dbReference>
<organism evidence="3 4">
    <name type="scientific">Hyphopichia burtonii NRRL Y-1933</name>
    <dbReference type="NCBI Taxonomy" id="984485"/>
    <lineage>
        <taxon>Eukaryota</taxon>
        <taxon>Fungi</taxon>
        <taxon>Dikarya</taxon>
        <taxon>Ascomycota</taxon>
        <taxon>Saccharomycotina</taxon>
        <taxon>Pichiomycetes</taxon>
        <taxon>Debaryomycetaceae</taxon>
        <taxon>Hyphopichia</taxon>
    </lineage>
</organism>
<dbReference type="AlphaFoldDB" id="A0A1E4RIA3"/>
<feature type="region of interest" description="Disordered" evidence="1">
    <location>
        <begin position="185"/>
        <end position="222"/>
    </location>
</feature>
<dbReference type="GO" id="GO:0030479">
    <property type="term" value="C:actin cortical patch"/>
    <property type="evidence" value="ECO:0007669"/>
    <property type="project" value="TreeGrafter"/>
</dbReference>
<dbReference type="Proteomes" id="UP000095085">
    <property type="component" value="Unassembled WGS sequence"/>
</dbReference>
<dbReference type="Pfam" id="PF09949">
    <property type="entry name" value="APP1_cat"/>
    <property type="match status" value="1"/>
</dbReference>
<dbReference type="PIRSF" id="PIRSF037464">
    <property type="entry name" value="UCP037464_APP1"/>
    <property type="match status" value="1"/>
</dbReference>
<dbReference type="RefSeq" id="XP_020076064.1">
    <property type="nucleotide sequence ID" value="XM_020221307.1"/>
</dbReference>
<feature type="compositionally biased region" description="Polar residues" evidence="1">
    <location>
        <begin position="30"/>
        <end position="40"/>
    </location>
</feature>
<feature type="region of interest" description="Disordered" evidence="1">
    <location>
        <begin position="1"/>
        <end position="54"/>
    </location>
</feature>
<accession>A0A1E4RIA3</accession>
<feature type="domain" description="Phosphatidate phosphatase APP1 catalytic" evidence="2">
    <location>
        <begin position="311"/>
        <end position="460"/>
    </location>
</feature>
<evidence type="ECO:0000256" key="1">
    <source>
        <dbReference type="SAM" id="MobiDB-lite"/>
    </source>
</evidence>
<feature type="compositionally biased region" description="Low complexity" evidence="1">
    <location>
        <begin position="43"/>
        <end position="53"/>
    </location>
</feature>
<name>A0A1E4RIA3_9ASCO</name>
<dbReference type="STRING" id="984485.A0A1E4RIA3"/>
<dbReference type="GeneID" id="30995856"/>
<protein>
    <submittedName>
        <fullName evidence="3">Actin patch protein 1</fullName>
    </submittedName>
</protein>
<dbReference type="PANTHER" id="PTHR28208:SF3">
    <property type="entry name" value="PHOSPHATIDATE PHOSPHATASE APP1"/>
    <property type="match status" value="1"/>
</dbReference>
<feature type="compositionally biased region" description="Low complexity" evidence="1">
    <location>
        <begin position="194"/>
        <end position="214"/>
    </location>
</feature>
<dbReference type="PANTHER" id="PTHR28208">
    <property type="entry name" value="PHOSPHATIDATE PHOSPHATASE APP1"/>
    <property type="match status" value="1"/>
</dbReference>
<keyword evidence="4" id="KW-1185">Reference proteome</keyword>
<evidence type="ECO:0000313" key="4">
    <source>
        <dbReference type="Proteomes" id="UP000095085"/>
    </source>
</evidence>
<evidence type="ECO:0000313" key="3">
    <source>
        <dbReference type="EMBL" id="ODV66997.1"/>
    </source>
</evidence>
<dbReference type="EMBL" id="KV454541">
    <property type="protein sequence ID" value="ODV66997.1"/>
    <property type="molecule type" value="Genomic_DNA"/>
</dbReference>
<feature type="compositionally biased region" description="Low complexity" evidence="1">
    <location>
        <begin position="567"/>
        <end position="584"/>
    </location>
</feature>
<sequence>MSNSSTSDSNSNPPSRSHSSSPLEIGPPASASSVSATQLGRVSPSPQASSSASTGYISRRQRLLGFAKTTRDTYIPRFAGSVSQIASGVSKQVYGVNDLYDYQGNLVLPKDSSITLFPSYTRKSTSEDDSYVIEVKGWLSCPGQMTRKNRLILSLAKQITKYGANNVSTENAISKLESDKLKHDVVEDHKSDPSDLNSSASSDDLSISSTFIDSPNTENNNNHQDELIKERLRAFIARSIAGAELNIIIGSESKVDQDNVKSLKVVTDVNGHFEADIEVSYKPSIVQVQACSDESIFSFQDIMFIPHDGLGVISDIDDTIKLTGVIGDKRQLMTSLLLHDVFSWNIPPVVKWYTQLYHDLNLSFHYVSNSPWQLFSVIDKYFKAVKLPIGSVHLKQYTGNIISSLMEPSSSRKKRALYKILEDFPKKKFICVGDSGEHDLEAYTDLAAAYPNKVTHIYIRYVKDSLSDIDDARILQEVRRMINERRKIKSFRQKQHPSVKESSEKPAASEIEDLIDLTNLTPSPPPTLDPKAADRKAKLPPMIPSKPKSFQGSKIARKPPLPERDSSISPPSSLSKSSTPSSVSTGQKSNAPKPPLPRKTVTNAELNSKLSSQNNSIDNVSESKAALDEECPPPLPSRTTGAIGLDSRRSSGEFDVFDNLHNVYHFHNYDEIELMDSRGAQWLVRVAESLDRLKYTDTDIHFFQDDDDDFFKDALELVSKNLRE</sequence>
<evidence type="ECO:0000259" key="2">
    <source>
        <dbReference type="Pfam" id="PF09949"/>
    </source>
</evidence>
<dbReference type="OrthoDB" id="541883at2759"/>
<proteinExistence type="predicted"/>
<dbReference type="InterPro" id="IPR017210">
    <property type="entry name" value="APP1"/>
</dbReference>
<feature type="region of interest" description="Disordered" evidence="1">
    <location>
        <begin position="488"/>
        <end position="646"/>
    </location>
</feature>
<dbReference type="InterPro" id="IPR019236">
    <property type="entry name" value="APP1_cat"/>
</dbReference>
<feature type="compositionally biased region" description="Basic residues" evidence="1">
    <location>
        <begin position="488"/>
        <end position="497"/>
    </location>
</feature>